<name>A0A224Z1W4_9ACAR</name>
<organism evidence="2">
    <name type="scientific">Rhipicephalus zambeziensis</name>
    <dbReference type="NCBI Taxonomy" id="60191"/>
    <lineage>
        <taxon>Eukaryota</taxon>
        <taxon>Metazoa</taxon>
        <taxon>Ecdysozoa</taxon>
        <taxon>Arthropoda</taxon>
        <taxon>Chelicerata</taxon>
        <taxon>Arachnida</taxon>
        <taxon>Acari</taxon>
        <taxon>Parasitiformes</taxon>
        <taxon>Ixodida</taxon>
        <taxon>Ixodoidea</taxon>
        <taxon>Ixodidae</taxon>
        <taxon>Rhipicephalinae</taxon>
        <taxon>Rhipicephalus</taxon>
        <taxon>Rhipicephalus</taxon>
    </lineage>
</organism>
<feature type="compositionally biased region" description="Low complexity" evidence="1">
    <location>
        <begin position="311"/>
        <end position="330"/>
    </location>
</feature>
<feature type="region of interest" description="Disordered" evidence="1">
    <location>
        <begin position="1"/>
        <end position="70"/>
    </location>
</feature>
<feature type="compositionally biased region" description="Low complexity" evidence="1">
    <location>
        <begin position="414"/>
        <end position="425"/>
    </location>
</feature>
<feature type="region of interest" description="Disordered" evidence="1">
    <location>
        <begin position="878"/>
        <end position="1139"/>
    </location>
</feature>
<evidence type="ECO:0000313" key="2">
    <source>
        <dbReference type="EMBL" id="MAA20911.1"/>
    </source>
</evidence>
<feature type="compositionally biased region" description="Acidic residues" evidence="1">
    <location>
        <begin position="267"/>
        <end position="278"/>
    </location>
</feature>
<feature type="compositionally biased region" description="Basic and acidic residues" evidence="1">
    <location>
        <begin position="114"/>
        <end position="123"/>
    </location>
</feature>
<accession>A0A224Z1W4</accession>
<feature type="compositionally biased region" description="Low complexity" evidence="1">
    <location>
        <begin position="747"/>
        <end position="758"/>
    </location>
</feature>
<feature type="compositionally biased region" description="Basic and acidic residues" evidence="1">
    <location>
        <begin position="297"/>
        <end position="309"/>
    </location>
</feature>
<feature type="compositionally biased region" description="Polar residues" evidence="1">
    <location>
        <begin position="541"/>
        <end position="569"/>
    </location>
</feature>
<feature type="compositionally biased region" description="Basic and acidic residues" evidence="1">
    <location>
        <begin position="760"/>
        <end position="775"/>
    </location>
</feature>
<feature type="compositionally biased region" description="Polar residues" evidence="1">
    <location>
        <begin position="1430"/>
        <end position="1444"/>
    </location>
</feature>
<evidence type="ECO:0000256" key="1">
    <source>
        <dbReference type="SAM" id="MobiDB-lite"/>
    </source>
</evidence>
<feature type="compositionally biased region" description="Basic and acidic residues" evidence="1">
    <location>
        <begin position="797"/>
        <end position="814"/>
    </location>
</feature>
<feature type="compositionally biased region" description="Low complexity" evidence="1">
    <location>
        <begin position="929"/>
        <end position="938"/>
    </location>
</feature>
<feature type="region of interest" description="Disordered" evidence="1">
    <location>
        <begin position="110"/>
        <end position="160"/>
    </location>
</feature>
<feature type="compositionally biased region" description="Low complexity" evidence="1">
    <location>
        <begin position="361"/>
        <end position="377"/>
    </location>
</feature>
<feature type="compositionally biased region" description="Basic and acidic residues" evidence="1">
    <location>
        <begin position="994"/>
        <end position="1004"/>
    </location>
</feature>
<feature type="compositionally biased region" description="Low complexity" evidence="1">
    <location>
        <begin position="1009"/>
        <end position="1023"/>
    </location>
</feature>
<feature type="compositionally biased region" description="Polar residues" evidence="1">
    <location>
        <begin position="1071"/>
        <end position="1081"/>
    </location>
</feature>
<dbReference type="EMBL" id="GFPF01009765">
    <property type="protein sequence ID" value="MAA20911.1"/>
    <property type="molecule type" value="Transcribed_RNA"/>
</dbReference>
<feature type="compositionally biased region" description="Basic and acidic residues" evidence="1">
    <location>
        <begin position="395"/>
        <end position="413"/>
    </location>
</feature>
<feature type="region of interest" description="Disordered" evidence="1">
    <location>
        <begin position="747"/>
        <end position="821"/>
    </location>
</feature>
<feature type="compositionally biased region" description="Polar residues" evidence="1">
    <location>
        <begin position="940"/>
        <end position="971"/>
    </location>
</feature>
<feature type="compositionally biased region" description="Polar residues" evidence="1">
    <location>
        <begin position="1231"/>
        <end position="1247"/>
    </location>
</feature>
<feature type="compositionally biased region" description="Polar residues" evidence="1">
    <location>
        <begin position="583"/>
        <end position="598"/>
    </location>
</feature>
<feature type="region of interest" description="Disordered" evidence="1">
    <location>
        <begin position="1347"/>
        <end position="1384"/>
    </location>
</feature>
<feature type="compositionally biased region" description="Basic and acidic residues" evidence="1">
    <location>
        <begin position="1402"/>
        <end position="1414"/>
    </location>
</feature>
<feature type="region of interest" description="Disordered" evidence="1">
    <location>
        <begin position="1402"/>
        <end position="1613"/>
    </location>
</feature>
<feature type="compositionally biased region" description="Polar residues" evidence="1">
    <location>
        <begin position="343"/>
        <end position="360"/>
    </location>
</feature>
<feature type="compositionally biased region" description="Polar residues" evidence="1">
    <location>
        <begin position="501"/>
        <end position="524"/>
    </location>
</feature>
<feature type="compositionally biased region" description="Basic and acidic residues" evidence="1">
    <location>
        <begin position="1044"/>
        <end position="1070"/>
    </location>
</feature>
<feature type="compositionally biased region" description="Basic and acidic residues" evidence="1">
    <location>
        <begin position="9"/>
        <end position="38"/>
    </location>
</feature>
<feature type="region of interest" description="Disordered" evidence="1">
    <location>
        <begin position="1214"/>
        <end position="1269"/>
    </location>
</feature>
<protein>
    <submittedName>
        <fullName evidence="2">Microtubule associated protein</fullName>
    </submittedName>
</protein>
<proteinExistence type="predicted"/>
<feature type="compositionally biased region" description="Polar residues" evidence="1">
    <location>
        <begin position="1457"/>
        <end position="1487"/>
    </location>
</feature>
<feature type="compositionally biased region" description="Basic and acidic residues" evidence="1">
    <location>
        <begin position="1445"/>
        <end position="1455"/>
    </location>
</feature>
<reference evidence="2" key="1">
    <citation type="journal article" date="2017" name="Parasit. Vectors">
        <title>Sialotranscriptomics of Rhipicephalus zambeziensis reveals intricate expression profiles of secretory proteins and suggests tight temporal transcriptional regulation during blood-feeding.</title>
        <authorList>
            <person name="de Castro M.H."/>
            <person name="de Klerk D."/>
            <person name="Pienaar R."/>
            <person name="Rees D.J.G."/>
            <person name="Mans B.J."/>
        </authorList>
    </citation>
    <scope>NUCLEOTIDE SEQUENCE</scope>
    <source>
        <tissue evidence="2">Salivary glands</tissue>
    </source>
</reference>
<feature type="compositionally biased region" description="Polar residues" evidence="1">
    <location>
        <begin position="286"/>
        <end position="296"/>
    </location>
</feature>
<feature type="region of interest" description="Disordered" evidence="1">
    <location>
        <begin position="197"/>
        <end position="705"/>
    </location>
</feature>
<feature type="compositionally biased region" description="Polar residues" evidence="1">
    <location>
        <begin position="434"/>
        <end position="445"/>
    </location>
</feature>
<feature type="compositionally biased region" description="Basic and acidic residues" evidence="1">
    <location>
        <begin position="46"/>
        <end position="58"/>
    </location>
</feature>
<sequence length="1735" mass="181790">MPKSSSDASHNEHQKLGESSREKKTPTVPHHDDRKKESGNAQGKEAAVDRKTSSRSESDPGGAKRCVRYDTETVSYVSGGVLKRVQLKVPALRLHRLDIFATEIRAMARSQLPKKSDSKEKGRNATPAATKPKVSAVSETKHIPVRVTRNNSPPQCKAGLAGDKAVNKCASKQKNKLQSLKKVEVYDDVSDVPLEEYCDADSVQVKAETSATKNKPHESQHKKQKSTGEGKPAPAPHKKHKGEPLETATAEGKRGQPPHKKQKSEPLEDFEDISDTPLDEYGLSEKPSQSASVVNTTERKVAKARDKPIVSKPSDSASKGGSSNSKVSTNKAEKKGSPEAHSSVKTSATDVQPSKAKSNLASTKPTSKPSPASASAKDVLEKRAVKRPGTPCNDHGSKKLKSDANAAKDKVESEPSVSRRSNSSPPLTKKAPTSKPSPCSKNTAATCGLKGTPATKLKAGTTETKEKAKTVAPSVQQKSCSEAIGKTEQDKQGKKPVPCGKSSSGKPTSTLGISKNIPASSSIETAGEVTKAKPSSKGAHESTTSPVTKKVLSTTSPVTKKMLSTTSPVTKKVLPGKLDKKQGPSTKDSSGITASKSGCSGEPTKDLPAAKTVKSVIDAKASQLANKTPPTSIPKASTDAPAAPKGTPGVAKSSSQSVPAKAPLSTTKPFHDTAKAKPANELGMAKPAKDSAKAQPVNDSAKVKPGTCVSSAVAKAALSSKPAKAPASCAKNISEMPVAAAVKALISSASEKQSSQASPRTDKKPQPDLKPEHLKPAKSSVSVPKTMAVENVNTNRSTDKKLNEFEAPSKDTAKSKPPVCSASGIEVRISRSKLPSNEKLPKCSPSLQIHAAAAEILSGTSKSKGNELQDTCEALASEKAEQVRKQKKARLTECTESSVSVPGSDKITPLSSTSKGLCKKKTEEHHPSNNVEAAAAEVTGETSSFQSTATCKGTSAATEVSTETPAPTTDCVSKESPSDIVDTISEAAPCSTDSLHKDKSDSHKTCKSTAQAATEAQEQNTTAVPHAPHVEADVDGSLQSMDVGSKEECQDARLSDRPTIHRDDVEKQQDASETAGQSRENTAFVAAPDATSSGESTVGSTCHPPGHMDENASQMVHHVGDAQEEDDSDSSSINISSARLQKDLLQAEYSTEPSTREDAKPLANTEVSTGAVSVAALPKQTSTNTAQRDSSVSLLRKTTDALVVTGCSEVNDMLLEGSSPSSSAGDMVAGTTHSNSQMPSAVSQGHPQNLDLVKASSEDPASDRSSPDKQCAKTCTLLASHNDFQQIDQEKVALLQRPLCDIKVIREECSSAPLKSEETTIGALLKELIDTASSNANDDLCLSTAGGGSFLESEEPKSSPALSRPDNAAKCSAPGPTGASGDSEISMDICQPLAEEVLQQQEDSHALTKEKEGISNEGSELPQGLHSADTKVNANKGDSLTGCESSDKVQAEERSVASPSKTHSSSPVFQPSADTTLGDGSSGNQQLEEALKNGPAEGARGNVDVAALTLRPDTGDENSVDGSDILASKSSPHREEATLVEQQPVMKARAASSDKAPKSEHSGLDDGGSTNKRLPAATAADVAAGSDKMTLRGIDGEPTSDANRGAEGSKFHAAAPCPKSCGSPLHSALLDLDMFTGINILDVCGSRAEKLNYLKMRITSHSITKNEAVAEIAQSVHSAVVEEYFKRERAVRTLDLLAKIPFSLDPQEVVKIRNVTQTIVDQSQKCVPKSNCESR</sequence>
<feature type="compositionally biased region" description="Polar residues" evidence="1">
    <location>
        <begin position="1090"/>
        <end position="1100"/>
    </location>
</feature>
<feature type="compositionally biased region" description="Polar residues" evidence="1">
    <location>
        <begin position="652"/>
        <end position="668"/>
    </location>
</feature>
<feature type="compositionally biased region" description="Basic and acidic residues" evidence="1">
    <location>
        <begin position="1555"/>
        <end position="1564"/>
    </location>
</feature>